<comment type="similarity">
    <text evidence="2">Belongs to the PTPS family. QueD subfamily.</text>
</comment>
<organism evidence="7 8">
    <name type="scientific">Pseudoalteromonas qingdaonensis</name>
    <dbReference type="NCBI Taxonomy" id="3131913"/>
    <lineage>
        <taxon>Bacteria</taxon>
        <taxon>Pseudomonadati</taxon>
        <taxon>Pseudomonadota</taxon>
        <taxon>Gammaproteobacteria</taxon>
        <taxon>Alteromonadales</taxon>
        <taxon>Pseudoalteromonadaceae</taxon>
        <taxon>Pseudoalteromonas</taxon>
    </lineage>
</organism>
<dbReference type="Gene3D" id="3.30.479.10">
    <property type="entry name" value="6-pyruvoyl tetrahydropterin synthase/QueD"/>
    <property type="match status" value="2"/>
</dbReference>
<evidence type="ECO:0000313" key="8">
    <source>
        <dbReference type="Proteomes" id="UP001447008"/>
    </source>
</evidence>
<evidence type="ECO:0000256" key="1">
    <source>
        <dbReference type="ARBA" id="ARBA00005061"/>
    </source>
</evidence>
<comment type="catalytic activity">
    <reaction evidence="6">
        <text>7,8-dihydroneopterin 3'-triphosphate + H2O = 6-carboxy-5,6,7,8-tetrahydropterin + triphosphate + acetaldehyde + 2 H(+)</text>
        <dbReference type="Rhea" id="RHEA:27966"/>
        <dbReference type="ChEBI" id="CHEBI:15343"/>
        <dbReference type="ChEBI" id="CHEBI:15377"/>
        <dbReference type="ChEBI" id="CHEBI:15378"/>
        <dbReference type="ChEBI" id="CHEBI:18036"/>
        <dbReference type="ChEBI" id="CHEBI:58462"/>
        <dbReference type="ChEBI" id="CHEBI:61032"/>
        <dbReference type="EC" id="4.1.2.50"/>
    </reaction>
</comment>
<evidence type="ECO:0000313" key="7">
    <source>
        <dbReference type="EMBL" id="MEM0515158.1"/>
    </source>
</evidence>
<evidence type="ECO:0000256" key="4">
    <source>
        <dbReference type="ARBA" id="ARBA00018141"/>
    </source>
</evidence>
<accession>A0ABU9MVY3</accession>
<comment type="pathway">
    <text evidence="1">Purine metabolism; 7-cyano-7-deazaguanine biosynthesis.</text>
</comment>
<dbReference type="Proteomes" id="UP001447008">
    <property type="component" value="Unassembled WGS sequence"/>
</dbReference>
<protein>
    <recommendedName>
        <fullName evidence="4">6-carboxy-5,6,7,8-tetrahydropterin synthase</fullName>
        <ecNumber evidence="3">4.1.2.50</ecNumber>
    </recommendedName>
    <alternativeName>
        <fullName evidence="5">Queuosine biosynthesis protein QueD</fullName>
    </alternativeName>
</protein>
<name>A0ABU9MVY3_9GAMM</name>
<gene>
    <name evidence="7" type="ORF">WCN91_06915</name>
</gene>
<dbReference type="SUPFAM" id="SSF55620">
    <property type="entry name" value="Tetrahydrobiopterin biosynthesis enzymes-like"/>
    <property type="match status" value="2"/>
</dbReference>
<comment type="caution">
    <text evidence="7">The sequence shown here is derived from an EMBL/GenBank/DDBJ whole genome shotgun (WGS) entry which is preliminary data.</text>
</comment>
<evidence type="ECO:0000256" key="2">
    <source>
        <dbReference type="ARBA" id="ARBA00008900"/>
    </source>
</evidence>
<dbReference type="EMBL" id="JBCGCU010000006">
    <property type="protein sequence ID" value="MEM0515158.1"/>
    <property type="molecule type" value="Genomic_DNA"/>
</dbReference>
<dbReference type="InterPro" id="IPR007115">
    <property type="entry name" value="6-PTP_synth/QueD"/>
</dbReference>
<evidence type="ECO:0000256" key="3">
    <source>
        <dbReference type="ARBA" id="ARBA00012982"/>
    </source>
</evidence>
<sequence>MTLFVNDLTVIDFSYFCPDRGPVGESWIVDLTLDGALNDESMVLDFGLVKKQIKRIIDDSVDHTLAVPMQADISLTERDDLVILDAHFGAKHHLAMSAPLQAVSKIDAPRIDEQALITHLIALITPQLPVNVTGMGLHLRPEPSNSFYYHYSHGLKKHDGNCQRIIHGHRSTLGIELDGMAMPRLQKQWADRWEDIYLLSAEDQVEATQLQHIQAKEGDLCSRYRSTQGEFELAISAERVEVLPCDTTVECIADFMAQELKREYPDKQVKVTAYEGVGKGSISYA</sequence>
<keyword evidence="8" id="KW-1185">Reference proteome</keyword>
<dbReference type="Pfam" id="PF01242">
    <property type="entry name" value="PTPS"/>
    <property type="match status" value="2"/>
</dbReference>
<reference evidence="7 8" key="1">
    <citation type="submission" date="2024-03" db="EMBL/GenBank/DDBJ databases">
        <title>Pseudoalteromonas qingdaonensis sp. nov., isolated from the intestines of marine benthic organisms.</title>
        <authorList>
            <person name="Lin X."/>
            <person name="Fang S."/>
            <person name="Hu X."/>
        </authorList>
    </citation>
    <scope>NUCLEOTIDE SEQUENCE [LARGE SCALE GENOMIC DNA]</scope>
    <source>
        <strain evidence="7 8">YIC-827</strain>
    </source>
</reference>
<dbReference type="RefSeq" id="WP_342677582.1">
    <property type="nucleotide sequence ID" value="NZ_JBCGCU010000006.1"/>
</dbReference>
<dbReference type="InterPro" id="IPR038418">
    <property type="entry name" value="6-PTP_synth/QueD_sf"/>
</dbReference>
<evidence type="ECO:0000256" key="5">
    <source>
        <dbReference type="ARBA" id="ARBA00031449"/>
    </source>
</evidence>
<evidence type="ECO:0000256" key="6">
    <source>
        <dbReference type="ARBA" id="ARBA00048807"/>
    </source>
</evidence>
<proteinExistence type="inferred from homology"/>
<dbReference type="EC" id="4.1.2.50" evidence="3"/>